<feature type="compositionally biased region" description="Polar residues" evidence="11">
    <location>
        <begin position="70"/>
        <end position="79"/>
    </location>
</feature>
<feature type="compositionally biased region" description="Low complexity" evidence="11">
    <location>
        <begin position="50"/>
        <end position="69"/>
    </location>
</feature>
<feature type="domain" description="TAP-C" evidence="13">
    <location>
        <begin position="585"/>
        <end position="639"/>
    </location>
</feature>
<evidence type="ECO:0000256" key="5">
    <source>
        <dbReference type="ARBA" id="ARBA00022614"/>
    </source>
</evidence>
<comment type="similarity">
    <text evidence="2">Belongs to the NXF family.</text>
</comment>
<dbReference type="PROSITE" id="PS51450">
    <property type="entry name" value="LRR"/>
    <property type="match status" value="1"/>
</dbReference>
<keyword evidence="15" id="KW-1185">Reference proteome</keyword>
<dbReference type="Pfam" id="PF14580">
    <property type="entry name" value="LRR_9"/>
    <property type="match status" value="1"/>
</dbReference>
<evidence type="ECO:0000256" key="2">
    <source>
        <dbReference type="ARBA" id="ARBA00009285"/>
    </source>
</evidence>
<evidence type="ECO:0000259" key="13">
    <source>
        <dbReference type="PROSITE" id="PS51281"/>
    </source>
</evidence>
<comment type="function">
    <text evidence="9">Involved in the export of mRNA from the nucleus to the cytoplasm.</text>
</comment>
<sequence>MAPPTGSRAGHRGRPAPRASRGAGVGKHRAAPRTDQDGDVSMDRTTAATRSSRGNRGVRGGRSARSSSRLAQNVKNYVSESDGAGRTSKAQFNKTTLKISGLKDSKAANNPDGGLRSLLDFLERKSSKERPITLGRGVLHGDHVFVKVSKDDAPHVLRLNGFTYAGAPLTIEEASDPMPVQGATSTNESDGKAAETKQKLIAVLASRYDAQQRLLNLAALGSDPTLISMGSFATTSLAEKSFKALLHLTNTQYDNAAEKEAAIQAVSLANNDIVDVGNVFTLARTLPRLRRLDLSGNKLEDLSKISKWRHEFRYLEELHLVGNPVVAQPNYRTQITDWFPSLQILNGERVRTPEEATENLKAFIPTPLPRLPSNIRDGSNNVAGTFLHGFFSLYDHDRRALAAQFYDDESVFSINTGANSVDSESYNKYSRDIAKLGVRNPRTQQRLFTGVSLISELWALLPPTRHAGLDQPEQWQVDCHTFPNLLDPSGQPSAIGLTINVVSQFEELDPSQQPAGIRKFARSFVLGPSKPGAPHPYRVVSDELTLKDWTPQKASVAMPVPVAPVAAAPIAAAPVMAAPPIPDEATQALMVQELSKQTGMNAEYSRLCLSGPAAWNFDLALKSFQEKRAELPPEAFVLSA</sequence>
<name>A0AAN7CHU6_9PEZI</name>
<evidence type="ECO:0000256" key="10">
    <source>
        <dbReference type="ARBA" id="ARBA00069694"/>
    </source>
</evidence>
<evidence type="ECO:0000256" key="3">
    <source>
        <dbReference type="ARBA" id="ARBA00022448"/>
    </source>
</evidence>
<keyword evidence="5" id="KW-0433">Leucine-rich repeat</keyword>
<dbReference type="PROSITE" id="PS51281">
    <property type="entry name" value="TAP_C"/>
    <property type="match status" value="1"/>
</dbReference>
<dbReference type="EMBL" id="MU860009">
    <property type="protein sequence ID" value="KAK4242339.1"/>
    <property type="molecule type" value="Genomic_DNA"/>
</dbReference>
<reference evidence="14" key="1">
    <citation type="journal article" date="2023" name="Mol. Phylogenet. Evol.">
        <title>Genome-scale phylogeny and comparative genomics of the fungal order Sordariales.</title>
        <authorList>
            <person name="Hensen N."/>
            <person name="Bonometti L."/>
            <person name="Westerberg I."/>
            <person name="Brannstrom I.O."/>
            <person name="Guillou S."/>
            <person name="Cros-Aarteil S."/>
            <person name="Calhoun S."/>
            <person name="Haridas S."/>
            <person name="Kuo A."/>
            <person name="Mondo S."/>
            <person name="Pangilinan J."/>
            <person name="Riley R."/>
            <person name="LaButti K."/>
            <person name="Andreopoulos B."/>
            <person name="Lipzen A."/>
            <person name="Chen C."/>
            <person name="Yan M."/>
            <person name="Daum C."/>
            <person name="Ng V."/>
            <person name="Clum A."/>
            <person name="Steindorff A."/>
            <person name="Ohm R.A."/>
            <person name="Martin F."/>
            <person name="Silar P."/>
            <person name="Natvig D.O."/>
            <person name="Lalanne C."/>
            <person name="Gautier V."/>
            <person name="Ament-Velasquez S.L."/>
            <person name="Kruys A."/>
            <person name="Hutchinson M.I."/>
            <person name="Powell A.J."/>
            <person name="Barry K."/>
            <person name="Miller A.N."/>
            <person name="Grigoriev I.V."/>
            <person name="Debuchy R."/>
            <person name="Gladieux P."/>
            <person name="Hiltunen Thoren M."/>
            <person name="Johannesson H."/>
        </authorList>
    </citation>
    <scope>NUCLEOTIDE SEQUENCE</scope>
    <source>
        <strain evidence="14">CBS 532.94</strain>
    </source>
</reference>
<dbReference type="GO" id="GO:0016973">
    <property type="term" value="P:poly(A)+ mRNA export from nucleus"/>
    <property type="evidence" value="ECO:0007669"/>
    <property type="project" value="TreeGrafter"/>
</dbReference>
<comment type="subcellular location">
    <subcellularLocation>
        <location evidence="1">Nucleus</location>
    </subcellularLocation>
</comment>
<proteinExistence type="inferred from homology"/>
<dbReference type="InterPro" id="IPR030217">
    <property type="entry name" value="NXF_fam"/>
</dbReference>
<dbReference type="FunFam" id="1.10.8.10:FF:000018">
    <property type="entry name" value="Nuclear RNA export factor 1"/>
    <property type="match status" value="1"/>
</dbReference>
<evidence type="ECO:0000256" key="4">
    <source>
        <dbReference type="ARBA" id="ARBA00022490"/>
    </source>
</evidence>
<dbReference type="InterPro" id="IPR005637">
    <property type="entry name" value="TAP_C_dom"/>
</dbReference>
<dbReference type="InterPro" id="IPR032710">
    <property type="entry name" value="NTF2-like_dom_sf"/>
</dbReference>
<reference evidence="14" key="2">
    <citation type="submission" date="2023-05" db="EMBL/GenBank/DDBJ databases">
        <authorList>
            <consortium name="Lawrence Berkeley National Laboratory"/>
            <person name="Steindorff A."/>
            <person name="Hensen N."/>
            <person name="Bonometti L."/>
            <person name="Westerberg I."/>
            <person name="Brannstrom I.O."/>
            <person name="Guillou S."/>
            <person name="Cros-Aarteil S."/>
            <person name="Calhoun S."/>
            <person name="Haridas S."/>
            <person name="Kuo A."/>
            <person name="Mondo S."/>
            <person name="Pangilinan J."/>
            <person name="Riley R."/>
            <person name="Labutti K."/>
            <person name="Andreopoulos B."/>
            <person name="Lipzen A."/>
            <person name="Chen C."/>
            <person name="Yanf M."/>
            <person name="Daum C."/>
            <person name="Ng V."/>
            <person name="Clum A."/>
            <person name="Ohm R."/>
            <person name="Martin F."/>
            <person name="Silar P."/>
            <person name="Natvig D."/>
            <person name="Lalanne C."/>
            <person name="Gautier V."/>
            <person name="Ament-Velasquez S.L."/>
            <person name="Kruys A."/>
            <person name="Hutchinson M.I."/>
            <person name="Powell A.J."/>
            <person name="Barry K."/>
            <person name="Miller A.N."/>
            <person name="Grigoriev I.V."/>
            <person name="Debuchy R."/>
            <person name="Gladieux P."/>
            <person name="Thoren M.H."/>
            <person name="Johannesson H."/>
        </authorList>
    </citation>
    <scope>NUCLEOTIDE SEQUENCE</scope>
    <source>
        <strain evidence="14">CBS 532.94</strain>
    </source>
</reference>
<dbReference type="GO" id="GO:0042272">
    <property type="term" value="C:nuclear RNA export factor complex"/>
    <property type="evidence" value="ECO:0007669"/>
    <property type="project" value="UniProtKB-ARBA"/>
</dbReference>
<evidence type="ECO:0000313" key="14">
    <source>
        <dbReference type="EMBL" id="KAK4242339.1"/>
    </source>
</evidence>
<evidence type="ECO:0000313" key="15">
    <source>
        <dbReference type="Proteomes" id="UP001303760"/>
    </source>
</evidence>
<feature type="domain" description="NTF2" evidence="12">
    <location>
        <begin position="382"/>
        <end position="546"/>
    </location>
</feature>
<dbReference type="SUPFAM" id="SSF46934">
    <property type="entry name" value="UBA-like"/>
    <property type="match status" value="1"/>
</dbReference>
<dbReference type="InterPro" id="IPR002075">
    <property type="entry name" value="NTF2_dom"/>
</dbReference>
<dbReference type="InterPro" id="IPR018222">
    <property type="entry name" value="Nuclear_transport_factor_2_euk"/>
</dbReference>
<dbReference type="Proteomes" id="UP001303760">
    <property type="component" value="Unassembled WGS sequence"/>
</dbReference>
<evidence type="ECO:0000256" key="7">
    <source>
        <dbReference type="ARBA" id="ARBA00022816"/>
    </source>
</evidence>
<evidence type="ECO:0000256" key="8">
    <source>
        <dbReference type="ARBA" id="ARBA00023242"/>
    </source>
</evidence>
<dbReference type="GO" id="GO:0003723">
    <property type="term" value="F:RNA binding"/>
    <property type="evidence" value="ECO:0007669"/>
    <property type="project" value="TreeGrafter"/>
</dbReference>
<dbReference type="InterPro" id="IPR032675">
    <property type="entry name" value="LRR_dom_sf"/>
</dbReference>
<dbReference type="PROSITE" id="PS50177">
    <property type="entry name" value="NTF2_DOMAIN"/>
    <property type="match status" value="1"/>
</dbReference>
<keyword evidence="7" id="KW-0509">mRNA transport</keyword>
<evidence type="ECO:0000256" key="9">
    <source>
        <dbReference type="ARBA" id="ARBA00055253"/>
    </source>
</evidence>
<dbReference type="SUPFAM" id="SSF54427">
    <property type="entry name" value="NTF2-like"/>
    <property type="match status" value="1"/>
</dbReference>
<organism evidence="14 15">
    <name type="scientific">Achaetomium macrosporum</name>
    <dbReference type="NCBI Taxonomy" id="79813"/>
    <lineage>
        <taxon>Eukaryota</taxon>
        <taxon>Fungi</taxon>
        <taxon>Dikarya</taxon>
        <taxon>Ascomycota</taxon>
        <taxon>Pezizomycotina</taxon>
        <taxon>Sordariomycetes</taxon>
        <taxon>Sordariomycetidae</taxon>
        <taxon>Sordariales</taxon>
        <taxon>Chaetomiaceae</taxon>
        <taxon>Achaetomium</taxon>
    </lineage>
</organism>
<evidence type="ECO:0000256" key="1">
    <source>
        <dbReference type="ARBA" id="ARBA00004123"/>
    </source>
</evidence>
<dbReference type="Pfam" id="PF22602">
    <property type="entry name" value="NXF_NTF2"/>
    <property type="match status" value="1"/>
</dbReference>
<keyword evidence="4" id="KW-0963">Cytoplasm</keyword>
<dbReference type="InterPro" id="IPR009060">
    <property type="entry name" value="UBA-like_sf"/>
</dbReference>
<feature type="region of interest" description="Disordered" evidence="11">
    <location>
        <begin position="1"/>
        <end position="89"/>
    </location>
</feature>
<dbReference type="PANTHER" id="PTHR10662:SF22">
    <property type="entry name" value="NUCLEAR RNA EXPORT FACTOR 1"/>
    <property type="match status" value="1"/>
</dbReference>
<keyword evidence="3" id="KW-0813">Transport</keyword>
<dbReference type="CDD" id="cd14342">
    <property type="entry name" value="UBA_TAP-C"/>
    <property type="match status" value="1"/>
</dbReference>
<dbReference type="PANTHER" id="PTHR10662">
    <property type="entry name" value="NUCLEAR RNA EXPORT FACTOR"/>
    <property type="match status" value="1"/>
</dbReference>
<dbReference type="AlphaFoldDB" id="A0AAN7CHU6"/>
<keyword evidence="6" id="KW-0677">Repeat</keyword>
<dbReference type="Gene3D" id="1.10.8.10">
    <property type="entry name" value="DNA helicase RuvA subunit, C-terminal domain"/>
    <property type="match status" value="1"/>
</dbReference>
<dbReference type="Gene3D" id="3.10.450.50">
    <property type="match status" value="1"/>
</dbReference>
<gene>
    <name evidence="14" type="ORF">C8A03DRAFT_29433</name>
</gene>
<dbReference type="Gene3D" id="3.80.10.10">
    <property type="entry name" value="Ribonuclease Inhibitor"/>
    <property type="match status" value="1"/>
</dbReference>
<dbReference type="InterPro" id="IPR001611">
    <property type="entry name" value="Leu-rich_rpt"/>
</dbReference>
<evidence type="ECO:0000256" key="6">
    <source>
        <dbReference type="ARBA" id="ARBA00022737"/>
    </source>
</evidence>
<keyword evidence="8" id="KW-0539">Nucleus</keyword>
<dbReference type="SMART" id="SM00804">
    <property type="entry name" value="TAP_C"/>
    <property type="match status" value="1"/>
</dbReference>
<evidence type="ECO:0000256" key="11">
    <source>
        <dbReference type="SAM" id="MobiDB-lite"/>
    </source>
</evidence>
<dbReference type="SUPFAM" id="SSF52058">
    <property type="entry name" value="L domain-like"/>
    <property type="match status" value="1"/>
</dbReference>
<comment type="caution">
    <text evidence="14">The sequence shown here is derived from an EMBL/GenBank/DDBJ whole genome shotgun (WGS) entry which is preliminary data.</text>
</comment>
<protein>
    <recommendedName>
        <fullName evidence="10">mRNA export factor MEX67</fullName>
    </recommendedName>
</protein>
<dbReference type="Pfam" id="PF03943">
    <property type="entry name" value="TAP_C"/>
    <property type="match status" value="1"/>
</dbReference>
<accession>A0AAN7CHU6</accession>
<dbReference type="FunFam" id="3.80.10.10:FF:000296">
    <property type="entry name" value="mRNA export factor MEX67"/>
    <property type="match status" value="1"/>
</dbReference>
<evidence type="ECO:0000259" key="12">
    <source>
        <dbReference type="PROSITE" id="PS50177"/>
    </source>
</evidence>